<protein>
    <submittedName>
        <fullName evidence="3">Glycosyltransferase</fullName>
    </submittedName>
</protein>
<dbReference type="PANTHER" id="PTHR11675">
    <property type="entry name" value="N-ACETYLGALACTOSAMINYLTRANSFERASE"/>
    <property type="match status" value="1"/>
</dbReference>
<proteinExistence type="predicted"/>
<dbReference type="SUPFAM" id="SSF53448">
    <property type="entry name" value="Nucleotide-diphospho-sugar transferases"/>
    <property type="match status" value="1"/>
</dbReference>
<dbReference type="PANTHER" id="PTHR11675:SF126">
    <property type="entry name" value="RICIN B LECTIN DOMAIN-CONTAINING PROTEIN"/>
    <property type="match status" value="1"/>
</dbReference>
<accession>A0A926NFD3</accession>
<evidence type="ECO:0000313" key="4">
    <source>
        <dbReference type="Proteomes" id="UP000626844"/>
    </source>
</evidence>
<gene>
    <name evidence="3" type="ORF">IC621_01960</name>
</gene>
<name>A0A926NFD3_9BACI</name>
<dbReference type="AlphaFoldDB" id="A0A926NFD3"/>
<keyword evidence="4" id="KW-1185">Reference proteome</keyword>
<dbReference type="InterPro" id="IPR001173">
    <property type="entry name" value="Glyco_trans_2-like"/>
</dbReference>
<organism evidence="3 4">
    <name type="scientific">Metabacillus arenae</name>
    <dbReference type="NCBI Taxonomy" id="2771434"/>
    <lineage>
        <taxon>Bacteria</taxon>
        <taxon>Bacillati</taxon>
        <taxon>Bacillota</taxon>
        <taxon>Bacilli</taxon>
        <taxon>Bacillales</taxon>
        <taxon>Bacillaceae</taxon>
        <taxon>Metabacillus</taxon>
    </lineage>
</organism>
<keyword evidence="1" id="KW-1015">Disulfide bond</keyword>
<comment type="caution">
    <text evidence="3">The sequence shown here is derived from an EMBL/GenBank/DDBJ whole genome shotgun (WGS) entry which is preliminary data.</text>
</comment>
<evidence type="ECO:0000256" key="1">
    <source>
        <dbReference type="ARBA" id="ARBA00023157"/>
    </source>
</evidence>
<feature type="domain" description="Glycosyltransferase 2-like" evidence="2">
    <location>
        <begin position="9"/>
        <end position="172"/>
    </location>
</feature>
<dbReference type="GO" id="GO:0006493">
    <property type="term" value="P:protein O-linked glycosylation"/>
    <property type="evidence" value="ECO:0007669"/>
    <property type="project" value="TreeGrafter"/>
</dbReference>
<evidence type="ECO:0000259" key="2">
    <source>
        <dbReference type="Pfam" id="PF00535"/>
    </source>
</evidence>
<dbReference type="Gene3D" id="3.90.550.10">
    <property type="entry name" value="Spore Coat Polysaccharide Biosynthesis Protein SpsA, Chain A"/>
    <property type="match status" value="1"/>
</dbReference>
<dbReference type="InterPro" id="IPR029044">
    <property type="entry name" value="Nucleotide-diphossugar_trans"/>
</dbReference>
<dbReference type="Proteomes" id="UP000626844">
    <property type="component" value="Unassembled WGS sequence"/>
</dbReference>
<evidence type="ECO:0000313" key="3">
    <source>
        <dbReference type="EMBL" id="MBD1378983.1"/>
    </source>
</evidence>
<dbReference type="RefSeq" id="WP_191155212.1">
    <property type="nucleotide sequence ID" value="NZ_JACXAI010000002.1"/>
</dbReference>
<reference evidence="3" key="1">
    <citation type="submission" date="2020-09" db="EMBL/GenBank/DDBJ databases">
        <title>A novel bacterium of genus Bacillus, isolated from South China Sea.</title>
        <authorList>
            <person name="Huang H."/>
            <person name="Mo K."/>
            <person name="Hu Y."/>
        </authorList>
    </citation>
    <scope>NUCLEOTIDE SEQUENCE</scope>
    <source>
        <strain evidence="3">IB182487</strain>
    </source>
</reference>
<dbReference type="EMBL" id="JACXAI010000002">
    <property type="protein sequence ID" value="MBD1378983.1"/>
    <property type="molecule type" value="Genomic_DNA"/>
</dbReference>
<dbReference type="GO" id="GO:0004653">
    <property type="term" value="F:polypeptide N-acetylgalactosaminyltransferase activity"/>
    <property type="evidence" value="ECO:0007669"/>
    <property type="project" value="TreeGrafter"/>
</dbReference>
<dbReference type="Pfam" id="PF00535">
    <property type="entry name" value="Glycos_transf_2"/>
    <property type="match status" value="1"/>
</dbReference>
<sequence length="293" mass="33518">MHEKKTTVSIIFPAKNEGQNVKTTLDSLFTARSKTPFDVIVVDDGSTDGCCDFLSDYMMKDKVTLIRTKGVGPSKARNLGAENSAADYLIFCDAHLLFEDLWIERLMEPLVSGKANAVTPGIAPIEDPTNVGYGMTLSPSLKVVWNRKKHTIFETAILPGGCCIIPKKIFNDVGGFETGFATWGHEDVEISIKLWLFGYRCVVQPSVKILHLFRKAHPYQVNQEDIDYNFIRMAYLHFGYERIQKTRTLLAHRHADKIERRVLQDGAQFKRTAYFKKRKFSDDWFFKKFKISF</sequence>